<dbReference type="Pfam" id="PF17667">
    <property type="entry name" value="Pkinase_fungal"/>
    <property type="match status" value="1"/>
</dbReference>
<dbReference type="EMBL" id="KZ293443">
    <property type="protein sequence ID" value="PBK65950.1"/>
    <property type="molecule type" value="Genomic_DNA"/>
</dbReference>
<dbReference type="InterPro" id="IPR000719">
    <property type="entry name" value="Prot_kinase_dom"/>
</dbReference>
<organism evidence="2 3">
    <name type="scientific">Armillaria solidipes</name>
    <dbReference type="NCBI Taxonomy" id="1076256"/>
    <lineage>
        <taxon>Eukaryota</taxon>
        <taxon>Fungi</taxon>
        <taxon>Dikarya</taxon>
        <taxon>Basidiomycota</taxon>
        <taxon>Agaricomycotina</taxon>
        <taxon>Agaricomycetes</taxon>
        <taxon>Agaricomycetidae</taxon>
        <taxon>Agaricales</taxon>
        <taxon>Marasmiineae</taxon>
        <taxon>Physalacriaceae</taxon>
        <taxon>Armillaria</taxon>
    </lineage>
</organism>
<dbReference type="AlphaFoldDB" id="A0A2H3B8E4"/>
<name>A0A2H3B8E4_9AGAR</name>
<dbReference type="PROSITE" id="PS50011">
    <property type="entry name" value="PROTEIN_KINASE_DOM"/>
    <property type="match status" value="1"/>
</dbReference>
<dbReference type="Gene3D" id="1.10.510.10">
    <property type="entry name" value="Transferase(Phosphotransferase) domain 1"/>
    <property type="match status" value="1"/>
</dbReference>
<proteinExistence type="predicted"/>
<accession>A0A2H3B8E4</accession>
<dbReference type="InterPro" id="IPR040976">
    <property type="entry name" value="Pkinase_fungal"/>
</dbReference>
<feature type="domain" description="Protein kinase" evidence="1">
    <location>
        <begin position="1"/>
        <end position="247"/>
    </location>
</feature>
<dbReference type="SUPFAM" id="SSF56112">
    <property type="entry name" value="Protein kinase-like (PK-like)"/>
    <property type="match status" value="1"/>
</dbReference>
<evidence type="ECO:0000313" key="3">
    <source>
        <dbReference type="Proteomes" id="UP000218334"/>
    </source>
</evidence>
<keyword evidence="3" id="KW-1185">Reference proteome</keyword>
<dbReference type="GO" id="GO:0005524">
    <property type="term" value="F:ATP binding"/>
    <property type="evidence" value="ECO:0007669"/>
    <property type="project" value="InterPro"/>
</dbReference>
<gene>
    <name evidence="2" type="ORF">ARMSODRAFT_1021972</name>
</gene>
<evidence type="ECO:0000259" key="1">
    <source>
        <dbReference type="PROSITE" id="PS50011"/>
    </source>
</evidence>
<reference evidence="3" key="1">
    <citation type="journal article" date="2017" name="Nat. Ecol. Evol.">
        <title>Genome expansion and lineage-specific genetic innovations in the forest pathogenic fungi Armillaria.</title>
        <authorList>
            <person name="Sipos G."/>
            <person name="Prasanna A.N."/>
            <person name="Walter M.C."/>
            <person name="O'Connor E."/>
            <person name="Balint B."/>
            <person name="Krizsan K."/>
            <person name="Kiss B."/>
            <person name="Hess J."/>
            <person name="Varga T."/>
            <person name="Slot J."/>
            <person name="Riley R."/>
            <person name="Boka B."/>
            <person name="Rigling D."/>
            <person name="Barry K."/>
            <person name="Lee J."/>
            <person name="Mihaltcheva S."/>
            <person name="LaButti K."/>
            <person name="Lipzen A."/>
            <person name="Waldron R."/>
            <person name="Moloney N.M."/>
            <person name="Sperisen C."/>
            <person name="Kredics L."/>
            <person name="Vagvoelgyi C."/>
            <person name="Patrignani A."/>
            <person name="Fitzpatrick D."/>
            <person name="Nagy I."/>
            <person name="Doyle S."/>
            <person name="Anderson J.B."/>
            <person name="Grigoriev I.V."/>
            <person name="Gueldener U."/>
            <person name="Muensterkoetter M."/>
            <person name="Nagy L.G."/>
        </authorList>
    </citation>
    <scope>NUCLEOTIDE SEQUENCE [LARGE SCALE GENOMIC DNA]</scope>
    <source>
        <strain evidence="3">28-4</strain>
    </source>
</reference>
<dbReference type="InterPro" id="IPR011009">
    <property type="entry name" value="Kinase-like_dom_sf"/>
</dbReference>
<dbReference type="PANTHER" id="PTHR38248">
    <property type="entry name" value="FUNK1 6"/>
    <property type="match status" value="1"/>
</dbReference>
<sequence length="247" mass="28482">MEYRDLLVTVSRRCRGLDEVESLDEFKKVFIDIVESHHLTYMKGKVLHRDASEGNIMFYRDEEDIAVGLLSDFDNTSRVDEQGDIIGSSMKQRTGTVPFMALDILQNVETPVPHLYRHDLESFVYLLVWSGVHFDLKNGTCREFDPALECWDAKLSSEFGRAGSQKRDFWLTKDVTGSILDHFQPEFNPLKDHWIRPLRALFKKGFRLAEDAEGDNIDFEGKTLDGVVTFESFMHVLGQKPREWGSV</sequence>
<dbReference type="Proteomes" id="UP000218334">
    <property type="component" value="Unassembled WGS sequence"/>
</dbReference>
<evidence type="ECO:0000313" key="2">
    <source>
        <dbReference type="EMBL" id="PBK65950.1"/>
    </source>
</evidence>
<protein>
    <recommendedName>
        <fullName evidence="1">Protein kinase domain-containing protein</fullName>
    </recommendedName>
</protein>
<dbReference type="STRING" id="1076256.A0A2H3B8E4"/>
<dbReference type="GO" id="GO:0004672">
    <property type="term" value="F:protein kinase activity"/>
    <property type="evidence" value="ECO:0007669"/>
    <property type="project" value="InterPro"/>
</dbReference>
<dbReference type="PANTHER" id="PTHR38248:SF2">
    <property type="entry name" value="FUNK1 11"/>
    <property type="match status" value="1"/>
</dbReference>